<evidence type="ECO:0000256" key="5">
    <source>
        <dbReference type="ARBA" id="ARBA00023008"/>
    </source>
</evidence>
<dbReference type="PANTHER" id="PTHR46594:SF4">
    <property type="entry name" value="P-TYPE CATION-TRANSPORTING ATPASE"/>
    <property type="match status" value="1"/>
</dbReference>
<dbReference type="InterPro" id="IPR017969">
    <property type="entry name" value="Heavy-metal-associated_CS"/>
</dbReference>
<dbReference type="NCBIfam" id="TIGR00003">
    <property type="entry name" value="copper ion binding protein"/>
    <property type="match status" value="1"/>
</dbReference>
<evidence type="ECO:0000313" key="8">
    <source>
        <dbReference type="EMBL" id="PAE90337.1"/>
    </source>
</evidence>
<evidence type="ECO:0000259" key="7">
    <source>
        <dbReference type="PROSITE" id="PS50846"/>
    </source>
</evidence>
<dbReference type="Proteomes" id="UP000216207">
    <property type="component" value="Unassembled WGS sequence"/>
</dbReference>
<dbReference type="CDD" id="cd00371">
    <property type="entry name" value="HMA"/>
    <property type="match status" value="1"/>
</dbReference>
<evidence type="ECO:0000256" key="3">
    <source>
        <dbReference type="ARBA" id="ARBA00022490"/>
    </source>
</evidence>
<dbReference type="OMA" id="NHCVKAV"/>
<evidence type="ECO:0000256" key="1">
    <source>
        <dbReference type="ARBA" id="ARBA00004496"/>
    </source>
</evidence>
<proteinExistence type="predicted"/>
<dbReference type="AlphaFoldDB" id="A0A268P3P0"/>
<evidence type="ECO:0000256" key="6">
    <source>
        <dbReference type="ARBA" id="ARBA00023186"/>
    </source>
</evidence>
<dbReference type="PANTHER" id="PTHR46594">
    <property type="entry name" value="P-TYPE CATION-TRANSPORTING ATPASE"/>
    <property type="match status" value="1"/>
</dbReference>
<dbReference type="GO" id="GO:0006825">
    <property type="term" value="P:copper ion transport"/>
    <property type="evidence" value="ECO:0007669"/>
    <property type="project" value="InterPro"/>
</dbReference>
<accession>A0A268P3P0</accession>
<feature type="domain" description="HMA" evidence="7">
    <location>
        <begin position="2"/>
        <end position="68"/>
    </location>
</feature>
<dbReference type="InterPro" id="IPR036163">
    <property type="entry name" value="HMA_dom_sf"/>
</dbReference>
<name>A0A268P3P0_SHOCL</name>
<comment type="subcellular location">
    <subcellularLocation>
        <location evidence="1">Cytoplasm</location>
    </subcellularLocation>
</comment>
<comment type="caution">
    <text evidence="8">The sequence shown here is derived from an EMBL/GenBank/DDBJ whole genome shotgun (WGS) entry which is preliminary data.</text>
</comment>
<dbReference type="NCBIfam" id="NF033795">
    <property type="entry name" value="chaper_CopZ_Bs"/>
    <property type="match status" value="1"/>
</dbReference>
<reference evidence="8 9" key="1">
    <citation type="submission" date="2017-07" db="EMBL/GenBank/DDBJ databases">
        <title>Isolation and whole genome analysis of endospore-forming bacteria from heroin.</title>
        <authorList>
            <person name="Kalinowski J."/>
            <person name="Ahrens B."/>
            <person name="Al-Dilaimi A."/>
            <person name="Winkler A."/>
            <person name="Wibberg D."/>
            <person name="Schleenbecker U."/>
            <person name="Ruckert C."/>
            <person name="Wolfel R."/>
            <person name="Grass G."/>
        </authorList>
    </citation>
    <scope>NUCLEOTIDE SEQUENCE [LARGE SCALE GENOMIC DNA]</scope>
    <source>
        <strain evidence="8 9">7539</strain>
    </source>
</reference>
<evidence type="ECO:0000256" key="2">
    <source>
        <dbReference type="ARBA" id="ARBA00015313"/>
    </source>
</evidence>
<dbReference type="GO" id="GO:0005737">
    <property type="term" value="C:cytoplasm"/>
    <property type="evidence" value="ECO:0007669"/>
    <property type="project" value="UniProtKB-SubCell"/>
</dbReference>
<dbReference type="InterPro" id="IPR049740">
    <property type="entry name" value="CopZ"/>
</dbReference>
<dbReference type="GO" id="GO:0005507">
    <property type="term" value="F:copper ion binding"/>
    <property type="evidence" value="ECO:0007669"/>
    <property type="project" value="InterPro"/>
</dbReference>
<dbReference type="PRINTS" id="PR00944">
    <property type="entry name" value="CUEXPORT"/>
</dbReference>
<dbReference type="PROSITE" id="PS50846">
    <property type="entry name" value="HMA_2"/>
    <property type="match status" value="1"/>
</dbReference>
<dbReference type="Gene3D" id="3.30.70.100">
    <property type="match status" value="1"/>
</dbReference>
<evidence type="ECO:0000256" key="4">
    <source>
        <dbReference type="ARBA" id="ARBA00022723"/>
    </source>
</evidence>
<dbReference type="Pfam" id="PF00403">
    <property type="entry name" value="HMA"/>
    <property type="match status" value="1"/>
</dbReference>
<dbReference type="InterPro" id="IPR006121">
    <property type="entry name" value="HMA_dom"/>
</dbReference>
<dbReference type="FunFam" id="3.30.70.100:FF:000043">
    <property type="entry name" value="Copper-transporting ATPase 2"/>
    <property type="match status" value="1"/>
</dbReference>
<sequence length="68" mass="7233">MATITLSVSGMSCNHCVTAIQTAVGELNGVKEVNVSLDKNEVAVSYDETAVAEDKIKAEIEDQGYEVN</sequence>
<gene>
    <name evidence="8" type="ORF">CHH72_04995</name>
</gene>
<keyword evidence="3" id="KW-0963">Cytoplasm</keyword>
<protein>
    <recommendedName>
        <fullName evidence="2">Copper chaperone CopZ</fullName>
    </recommendedName>
</protein>
<dbReference type="InterPro" id="IPR006122">
    <property type="entry name" value="HMA_Cu_ion-bd"/>
</dbReference>
<keyword evidence="4" id="KW-0479">Metal-binding</keyword>
<dbReference type="InterPro" id="IPR000428">
    <property type="entry name" value="Cu-bd"/>
</dbReference>
<evidence type="ECO:0000313" key="9">
    <source>
        <dbReference type="Proteomes" id="UP000216207"/>
    </source>
</evidence>
<dbReference type="EMBL" id="NPCC01000005">
    <property type="protein sequence ID" value="PAE90337.1"/>
    <property type="molecule type" value="Genomic_DNA"/>
</dbReference>
<dbReference type="SUPFAM" id="SSF55008">
    <property type="entry name" value="HMA, heavy metal-associated domain"/>
    <property type="match status" value="1"/>
</dbReference>
<keyword evidence="6" id="KW-0143">Chaperone</keyword>
<dbReference type="RefSeq" id="WP_011247286.1">
    <property type="nucleotide sequence ID" value="NZ_BOQS01000003.1"/>
</dbReference>
<organism evidence="8 9">
    <name type="scientific">Shouchella clausii</name>
    <name type="common">Alkalihalobacillus clausii</name>
    <dbReference type="NCBI Taxonomy" id="79880"/>
    <lineage>
        <taxon>Bacteria</taxon>
        <taxon>Bacillati</taxon>
        <taxon>Bacillota</taxon>
        <taxon>Bacilli</taxon>
        <taxon>Bacillales</taxon>
        <taxon>Bacillaceae</taxon>
        <taxon>Shouchella</taxon>
    </lineage>
</organism>
<dbReference type="PROSITE" id="PS01047">
    <property type="entry name" value="HMA_1"/>
    <property type="match status" value="1"/>
</dbReference>
<keyword evidence="5" id="KW-0186">Copper</keyword>